<keyword evidence="1" id="KW-1133">Transmembrane helix</keyword>
<dbReference type="EMBL" id="JABBGA010000021">
    <property type="protein sequence ID" value="NML28022.1"/>
    <property type="molecule type" value="Genomic_DNA"/>
</dbReference>
<comment type="caution">
    <text evidence="2">The sequence shown here is derived from an EMBL/GenBank/DDBJ whole genome shotgun (WGS) entry which is preliminary data.</text>
</comment>
<accession>A0A848GA48</accession>
<reference evidence="2 3" key="1">
    <citation type="submission" date="2020-04" db="EMBL/GenBank/DDBJ databases">
        <title>Zoogloea sp. G-4-1-14 isolated from soil.</title>
        <authorList>
            <person name="Dahal R.H."/>
        </authorList>
    </citation>
    <scope>NUCLEOTIDE SEQUENCE [LARGE SCALE GENOMIC DNA]</scope>
    <source>
        <strain evidence="2 3">G-4-1-14</strain>
    </source>
</reference>
<sequence length="46" mass="4727">MNRHARGAARPIPRRAPPRACLHAAGMGLAHLSAIPAALAGALFLC</sequence>
<dbReference type="Proteomes" id="UP000580043">
    <property type="component" value="Unassembled WGS sequence"/>
</dbReference>
<protein>
    <submittedName>
        <fullName evidence="2">Uncharacterized protein</fullName>
    </submittedName>
</protein>
<evidence type="ECO:0000256" key="1">
    <source>
        <dbReference type="SAM" id="Phobius"/>
    </source>
</evidence>
<keyword evidence="3" id="KW-1185">Reference proteome</keyword>
<proteinExistence type="predicted"/>
<evidence type="ECO:0000313" key="3">
    <source>
        <dbReference type="Proteomes" id="UP000580043"/>
    </source>
</evidence>
<evidence type="ECO:0000313" key="2">
    <source>
        <dbReference type="EMBL" id="NML28022.1"/>
    </source>
</evidence>
<feature type="transmembrane region" description="Helical" evidence="1">
    <location>
        <begin position="21"/>
        <end position="45"/>
    </location>
</feature>
<dbReference type="AlphaFoldDB" id="A0A848GA48"/>
<keyword evidence="1" id="KW-0812">Transmembrane</keyword>
<gene>
    <name evidence="2" type="ORF">HHL15_19870</name>
</gene>
<name>A0A848GA48_9RHOO</name>
<keyword evidence="1" id="KW-0472">Membrane</keyword>
<dbReference type="RefSeq" id="WP_169147556.1">
    <property type="nucleotide sequence ID" value="NZ_JABBGA010000021.1"/>
</dbReference>
<organism evidence="2 3">
    <name type="scientific">Zoogloea dura</name>
    <dbReference type="NCBI Taxonomy" id="2728840"/>
    <lineage>
        <taxon>Bacteria</taxon>
        <taxon>Pseudomonadati</taxon>
        <taxon>Pseudomonadota</taxon>
        <taxon>Betaproteobacteria</taxon>
        <taxon>Rhodocyclales</taxon>
        <taxon>Zoogloeaceae</taxon>
        <taxon>Zoogloea</taxon>
    </lineage>
</organism>